<evidence type="ECO:0000313" key="2">
    <source>
        <dbReference type="Proteomes" id="UP000499080"/>
    </source>
</evidence>
<dbReference type="AlphaFoldDB" id="A0A4Y2D4Q0"/>
<evidence type="ECO:0000313" key="1">
    <source>
        <dbReference type="EMBL" id="GBM10525.1"/>
    </source>
</evidence>
<dbReference type="EMBL" id="BGPR01000287">
    <property type="protein sequence ID" value="GBM10525.1"/>
    <property type="molecule type" value="Genomic_DNA"/>
</dbReference>
<sequence>MMTIASVIIGRSYGNREPTSIFWILDFIVENGGLVVRSQLWGRKVPGSKLDFVEDPACMGPVAPQIIRTGQTSSRWCGAEAWRGDTSSGVVI</sequence>
<gene>
    <name evidence="1" type="ORF">AVEN_109322_1</name>
</gene>
<accession>A0A4Y2D4Q0</accession>
<name>A0A4Y2D4Q0_ARAVE</name>
<dbReference type="Proteomes" id="UP000499080">
    <property type="component" value="Unassembled WGS sequence"/>
</dbReference>
<comment type="caution">
    <text evidence="1">The sequence shown here is derived from an EMBL/GenBank/DDBJ whole genome shotgun (WGS) entry which is preliminary data.</text>
</comment>
<protein>
    <submittedName>
        <fullName evidence="1">Uncharacterized protein</fullName>
    </submittedName>
</protein>
<keyword evidence="2" id="KW-1185">Reference proteome</keyword>
<organism evidence="1 2">
    <name type="scientific">Araneus ventricosus</name>
    <name type="common">Orbweaver spider</name>
    <name type="synonym">Epeira ventricosa</name>
    <dbReference type="NCBI Taxonomy" id="182803"/>
    <lineage>
        <taxon>Eukaryota</taxon>
        <taxon>Metazoa</taxon>
        <taxon>Ecdysozoa</taxon>
        <taxon>Arthropoda</taxon>
        <taxon>Chelicerata</taxon>
        <taxon>Arachnida</taxon>
        <taxon>Araneae</taxon>
        <taxon>Araneomorphae</taxon>
        <taxon>Entelegynae</taxon>
        <taxon>Araneoidea</taxon>
        <taxon>Araneidae</taxon>
        <taxon>Araneus</taxon>
    </lineage>
</organism>
<proteinExistence type="predicted"/>
<reference evidence="1 2" key="1">
    <citation type="journal article" date="2019" name="Sci. Rep.">
        <title>Orb-weaving spider Araneus ventricosus genome elucidates the spidroin gene catalogue.</title>
        <authorList>
            <person name="Kono N."/>
            <person name="Nakamura H."/>
            <person name="Ohtoshi R."/>
            <person name="Moran D.A.P."/>
            <person name="Shinohara A."/>
            <person name="Yoshida Y."/>
            <person name="Fujiwara M."/>
            <person name="Mori M."/>
            <person name="Tomita M."/>
            <person name="Arakawa K."/>
        </authorList>
    </citation>
    <scope>NUCLEOTIDE SEQUENCE [LARGE SCALE GENOMIC DNA]</scope>
</reference>